<dbReference type="OrthoDB" id="2536801at2"/>
<dbReference type="PANTHER" id="PTHR14136:SF17">
    <property type="entry name" value="BTB_POZ DOMAIN-CONTAINING PROTEIN KCTD9"/>
    <property type="match status" value="1"/>
</dbReference>
<sequence>MNKEKARQHLYDRVFLPALAEQVSALAQFFERHHERLAAEFIESFRDICIHIAAMQQFQEKDPIGFIHYSMLRTSVLERAHTYLIEAYSDQWYWDRKACYARYDAGWALQGASDLIERLEERRPQYMGILHPADVEYMVLQHLDCFTQFVTALMRLAMPQAVRLPEYQNIKKANRLRIRIGELMDISEDVHVEDCVRKKEKEAKRLLSEQGSACAYESFAGIGLSSIVVKEMDLRYSNFSGSDLTEAAFHSCVLIGTNWNGSVLHRADFSNSLLHDADFRGCDLRGAIFTRANGQQQEEGFHRLPGLLGVRFTNADLEGAVFTDARLYGADFRGANLRNAVFVQEDRVRYRLSPEQIAAISWIDG</sequence>
<reference evidence="1 2" key="1">
    <citation type="submission" date="2018-09" db="EMBL/GenBank/DDBJ databases">
        <title>Paenibacillus SK2017-BO5.</title>
        <authorList>
            <person name="Piskunova J.V."/>
            <person name="Dubiley S.A."/>
            <person name="Severinov K.V."/>
        </authorList>
    </citation>
    <scope>NUCLEOTIDE SEQUENCE [LARGE SCALE GENOMIC DNA]</scope>
    <source>
        <strain evidence="1 2">BO5</strain>
    </source>
</reference>
<dbReference type="PANTHER" id="PTHR14136">
    <property type="entry name" value="BTB_POZ DOMAIN-CONTAINING PROTEIN KCTD9"/>
    <property type="match status" value="1"/>
</dbReference>
<dbReference type="InterPro" id="IPR051082">
    <property type="entry name" value="Pentapeptide-BTB/POZ_domain"/>
</dbReference>
<dbReference type="SUPFAM" id="SSF141571">
    <property type="entry name" value="Pentapeptide repeat-like"/>
    <property type="match status" value="1"/>
</dbReference>
<dbReference type="AlphaFoldDB" id="A0A3A3GUR9"/>
<comment type="caution">
    <text evidence="1">The sequence shown here is derived from an EMBL/GenBank/DDBJ whole genome shotgun (WGS) entry which is preliminary data.</text>
</comment>
<dbReference type="Pfam" id="PF00805">
    <property type="entry name" value="Pentapeptide"/>
    <property type="match status" value="2"/>
</dbReference>
<protein>
    <submittedName>
        <fullName evidence="1">Pentapeptide repeat-containing protein</fullName>
    </submittedName>
</protein>
<dbReference type="Proteomes" id="UP000266177">
    <property type="component" value="Unassembled WGS sequence"/>
</dbReference>
<organism evidence="1 2">
    <name type="scientific">Paenibacillus thiaminolyticus</name>
    <name type="common">Bacillus thiaminolyticus</name>
    <dbReference type="NCBI Taxonomy" id="49283"/>
    <lineage>
        <taxon>Bacteria</taxon>
        <taxon>Bacillati</taxon>
        <taxon>Bacillota</taxon>
        <taxon>Bacilli</taxon>
        <taxon>Bacillales</taxon>
        <taxon>Paenibacillaceae</taxon>
        <taxon>Paenibacillus</taxon>
    </lineage>
</organism>
<dbReference type="Gene3D" id="2.160.20.80">
    <property type="entry name" value="E3 ubiquitin-protein ligase SopA"/>
    <property type="match status" value="1"/>
</dbReference>
<gene>
    <name evidence="1" type="ORF">DQX05_21400</name>
</gene>
<evidence type="ECO:0000313" key="2">
    <source>
        <dbReference type="Proteomes" id="UP000266177"/>
    </source>
</evidence>
<proteinExistence type="predicted"/>
<dbReference type="InterPro" id="IPR001646">
    <property type="entry name" value="5peptide_repeat"/>
</dbReference>
<name>A0A3A3GUR9_PANTH</name>
<evidence type="ECO:0000313" key="1">
    <source>
        <dbReference type="EMBL" id="RJG21431.1"/>
    </source>
</evidence>
<accession>A0A3A3GUR9</accession>
<dbReference type="EMBL" id="QYZD01000024">
    <property type="protein sequence ID" value="RJG21431.1"/>
    <property type="molecule type" value="Genomic_DNA"/>
</dbReference>